<dbReference type="GO" id="GO:0005759">
    <property type="term" value="C:mitochondrial matrix"/>
    <property type="evidence" value="ECO:0007669"/>
    <property type="project" value="TreeGrafter"/>
</dbReference>
<dbReference type="Proteomes" id="UP000772434">
    <property type="component" value="Unassembled WGS sequence"/>
</dbReference>
<proteinExistence type="predicted"/>
<organism evidence="1 2">
    <name type="scientific">Rhodocollybia butyracea</name>
    <dbReference type="NCBI Taxonomy" id="206335"/>
    <lineage>
        <taxon>Eukaryota</taxon>
        <taxon>Fungi</taxon>
        <taxon>Dikarya</taxon>
        <taxon>Basidiomycota</taxon>
        <taxon>Agaricomycotina</taxon>
        <taxon>Agaricomycetes</taxon>
        <taxon>Agaricomycetidae</taxon>
        <taxon>Agaricales</taxon>
        <taxon>Marasmiineae</taxon>
        <taxon>Omphalotaceae</taxon>
        <taxon>Rhodocollybia</taxon>
    </lineage>
</organism>
<evidence type="ECO:0000313" key="2">
    <source>
        <dbReference type="Proteomes" id="UP000772434"/>
    </source>
</evidence>
<dbReference type="OrthoDB" id="15893at2759"/>
<dbReference type="PANTHER" id="PTHR28015:SF1">
    <property type="entry name" value="ATP SYNTHASE ASSEMBLY FACTOR FMC1, MITOCHONDRIAL"/>
    <property type="match status" value="1"/>
</dbReference>
<comment type="caution">
    <text evidence="1">The sequence shown here is derived from an EMBL/GenBank/DDBJ whole genome shotgun (WGS) entry which is preliminary data.</text>
</comment>
<dbReference type="Pfam" id="PF13233">
    <property type="entry name" value="Complex1_LYR_2"/>
    <property type="match status" value="1"/>
</dbReference>
<sequence>MFSQHAKAYRGLLRELKKASLPPHKINPTLSSNFRQLAEQARRSDVILEDLRNAITFMAAQREHKVLLDRYNPLVDLTADERIHATARRVGLDMPIVHEPGSTS</sequence>
<dbReference type="InterPro" id="IPR039196">
    <property type="entry name" value="Fmc1"/>
</dbReference>
<dbReference type="EMBL" id="JADNRY010000008">
    <property type="protein sequence ID" value="KAF9075901.1"/>
    <property type="molecule type" value="Genomic_DNA"/>
</dbReference>
<accession>A0A9P5UE63</accession>
<name>A0A9P5UE63_9AGAR</name>
<dbReference type="AlphaFoldDB" id="A0A9P5UE63"/>
<dbReference type="PANTHER" id="PTHR28015">
    <property type="entry name" value="ATP SYNTHASE ASSEMBLY FACTOR FMC1, MITOCHONDRIAL"/>
    <property type="match status" value="1"/>
</dbReference>
<reference evidence="1" key="1">
    <citation type="submission" date="2020-11" db="EMBL/GenBank/DDBJ databases">
        <authorList>
            <consortium name="DOE Joint Genome Institute"/>
            <person name="Ahrendt S."/>
            <person name="Riley R."/>
            <person name="Andreopoulos W."/>
            <person name="Labutti K."/>
            <person name="Pangilinan J."/>
            <person name="Ruiz-Duenas F.J."/>
            <person name="Barrasa J.M."/>
            <person name="Sanchez-Garcia M."/>
            <person name="Camarero S."/>
            <person name="Miyauchi S."/>
            <person name="Serrano A."/>
            <person name="Linde D."/>
            <person name="Babiker R."/>
            <person name="Drula E."/>
            <person name="Ayuso-Fernandez I."/>
            <person name="Pacheco R."/>
            <person name="Padilla G."/>
            <person name="Ferreira P."/>
            <person name="Barriuso J."/>
            <person name="Kellner H."/>
            <person name="Castanera R."/>
            <person name="Alfaro M."/>
            <person name="Ramirez L."/>
            <person name="Pisabarro A.G."/>
            <person name="Kuo A."/>
            <person name="Tritt A."/>
            <person name="Lipzen A."/>
            <person name="He G."/>
            <person name="Yan M."/>
            <person name="Ng V."/>
            <person name="Cullen D."/>
            <person name="Martin F."/>
            <person name="Rosso M.-N."/>
            <person name="Henrissat B."/>
            <person name="Hibbett D."/>
            <person name="Martinez A.T."/>
            <person name="Grigoriev I.V."/>
        </authorList>
    </citation>
    <scope>NUCLEOTIDE SEQUENCE</scope>
    <source>
        <strain evidence="1">AH 40177</strain>
    </source>
</reference>
<dbReference type="GO" id="GO:0033615">
    <property type="term" value="P:mitochondrial proton-transporting ATP synthase complex assembly"/>
    <property type="evidence" value="ECO:0007669"/>
    <property type="project" value="InterPro"/>
</dbReference>
<gene>
    <name evidence="1" type="ORF">BDP27DRAFT_1211809</name>
</gene>
<evidence type="ECO:0000313" key="1">
    <source>
        <dbReference type="EMBL" id="KAF9075901.1"/>
    </source>
</evidence>
<protein>
    <submittedName>
        <fullName evidence="1">Uncharacterized protein</fullName>
    </submittedName>
</protein>
<keyword evidence="2" id="KW-1185">Reference proteome</keyword>